<accession>D3BHY6</accession>
<dbReference type="STRING" id="670386.D3BHY6"/>
<dbReference type="InterPro" id="IPR050305">
    <property type="entry name" value="Small_GTPase_Rab"/>
</dbReference>
<dbReference type="Proteomes" id="UP000001396">
    <property type="component" value="Unassembled WGS sequence"/>
</dbReference>
<proteinExistence type="inferred from homology"/>
<dbReference type="SMART" id="SM00175">
    <property type="entry name" value="RAB"/>
    <property type="match status" value="1"/>
</dbReference>
<dbReference type="AlphaFoldDB" id="D3BHY6"/>
<evidence type="ECO:0000313" key="5">
    <source>
        <dbReference type="EMBL" id="EFA78886.1"/>
    </source>
</evidence>
<evidence type="ECO:0000256" key="2">
    <source>
        <dbReference type="ARBA" id="ARBA00022741"/>
    </source>
</evidence>
<dbReference type="GeneID" id="31363834"/>
<feature type="compositionally biased region" description="Low complexity" evidence="4">
    <location>
        <begin position="83"/>
        <end position="92"/>
    </location>
</feature>
<dbReference type="InterPro" id="IPR001806">
    <property type="entry name" value="Small_GTPase"/>
</dbReference>
<dbReference type="SUPFAM" id="SSF52540">
    <property type="entry name" value="P-loop containing nucleoside triphosphate hydrolases"/>
    <property type="match status" value="1"/>
</dbReference>
<dbReference type="Pfam" id="PF00071">
    <property type="entry name" value="Ras"/>
    <property type="match status" value="1"/>
</dbReference>
<evidence type="ECO:0000256" key="3">
    <source>
        <dbReference type="ARBA" id="ARBA00023134"/>
    </source>
</evidence>
<comment type="caution">
    <text evidence="5">The sequence shown here is derived from an EMBL/GenBank/DDBJ whole genome shotgun (WGS) entry which is preliminary data.</text>
</comment>
<organism evidence="5 6">
    <name type="scientific">Heterostelium pallidum (strain ATCC 26659 / Pp 5 / PN500)</name>
    <name type="common">Cellular slime mold</name>
    <name type="synonym">Polysphondylium pallidum</name>
    <dbReference type="NCBI Taxonomy" id="670386"/>
    <lineage>
        <taxon>Eukaryota</taxon>
        <taxon>Amoebozoa</taxon>
        <taxon>Evosea</taxon>
        <taxon>Eumycetozoa</taxon>
        <taxon>Dictyostelia</taxon>
        <taxon>Acytosteliales</taxon>
        <taxon>Acytosteliaceae</taxon>
        <taxon>Heterostelium</taxon>
    </lineage>
</organism>
<dbReference type="PANTHER" id="PTHR47980">
    <property type="entry name" value="LD44762P"/>
    <property type="match status" value="1"/>
</dbReference>
<dbReference type="PRINTS" id="PR00449">
    <property type="entry name" value="RASTRNSFRMNG"/>
</dbReference>
<keyword evidence="3" id="KW-0342">GTP-binding</keyword>
<dbReference type="PROSITE" id="PS51419">
    <property type="entry name" value="RAB"/>
    <property type="match status" value="1"/>
</dbReference>
<feature type="region of interest" description="Disordered" evidence="4">
    <location>
        <begin position="72"/>
        <end position="99"/>
    </location>
</feature>
<dbReference type="EMBL" id="ADBJ01000037">
    <property type="protein sequence ID" value="EFA78886.1"/>
    <property type="molecule type" value="Genomic_DNA"/>
</dbReference>
<keyword evidence="2" id="KW-0547">Nucleotide-binding</keyword>
<reference evidence="5 6" key="1">
    <citation type="journal article" date="2011" name="Genome Res.">
        <title>Phylogeny-wide analysis of social amoeba genomes highlights ancient origins for complex intercellular communication.</title>
        <authorList>
            <person name="Heidel A.J."/>
            <person name="Lawal H.M."/>
            <person name="Felder M."/>
            <person name="Schilde C."/>
            <person name="Helps N.R."/>
            <person name="Tunggal B."/>
            <person name="Rivero F."/>
            <person name="John U."/>
            <person name="Schleicher M."/>
            <person name="Eichinger L."/>
            <person name="Platzer M."/>
            <person name="Noegel A.A."/>
            <person name="Schaap P."/>
            <person name="Gloeckner G."/>
        </authorList>
    </citation>
    <scope>NUCLEOTIDE SEQUENCE [LARGE SCALE GENOMIC DNA]</scope>
    <source>
        <strain evidence="6">ATCC 26659 / Pp 5 / PN500</strain>
    </source>
</reference>
<dbReference type="FunFam" id="3.40.50.300:FF:001447">
    <property type="entry name" value="Ras-related protein Rab-1B"/>
    <property type="match status" value="1"/>
</dbReference>
<sequence length="277" mass="30913">MIEDLTNNLNNFDTTILKLITLYNSQFKSIKIDYSKEVIDRSDKYEIVFKDSDLELIKEILQQSVVVSLKNENTSTPTEKSVESSSLSTSTVNPPQKQTTTATSGMLYYYAEDCLDSGQDIKYVSTHGVDFKIRSVELDGKIIKQQIWEVGGMSKIHLRPSYTNGNTGILLVYNVADGIKDWLALLNNNKHTGSKILVGNKCDLQKRVIDYERGRAMADDLGIPFIETSAVTGTGIKEAFTLLAKSTLKRFAEETISKLPKAPANDKGGLFSFFNKK</sequence>
<keyword evidence="6" id="KW-1185">Reference proteome</keyword>
<dbReference type="InParanoid" id="D3BHY6"/>
<evidence type="ECO:0000256" key="4">
    <source>
        <dbReference type="SAM" id="MobiDB-lite"/>
    </source>
</evidence>
<protein>
    <submittedName>
        <fullName evidence="5">Uncharacterized protein</fullName>
    </submittedName>
</protein>
<dbReference type="RefSeq" id="XP_020431010.1">
    <property type="nucleotide sequence ID" value="XM_020579171.1"/>
</dbReference>
<dbReference type="InterPro" id="IPR027417">
    <property type="entry name" value="P-loop_NTPase"/>
</dbReference>
<dbReference type="Gene3D" id="3.40.50.300">
    <property type="entry name" value="P-loop containing nucleotide triphosphate hydrolases"/>
    <property type="match status" value="1"/>
</dbReference>
<evidence type="ECO:0000313" key="6">
    <source>
        <dbReference type="Proteomes" id="UP000001396"/>
    </source>
</evidence>
<dbReference type="GO" id="GO:0005525">
    <property type="term" value="F:GTP binding"/>
    <property type="evidence" value="ECO:0007669"/>
    <property type="project" value="UniProtKB-KW"/>
</dbReference>
<gene>
    <name evidence="5" type="ORF">PPL_08354</name>
</gene>
<name>D3BHY6_HETP5</name>
<evidence type="ECO:0000256" key="1">
    <source>
        <dbReference type="ARBA" id="ARBA00006270"/>
    </source>
</evidence>
<dbReference type="GO" id="GO:0003924">
    <property type="term" value="F:GTPase activity"/>
    <property type="evidence" value="ECO:0007669"/>
    <property type="project" value="InterPro"/>
</dbReference>
<dbReference type="SMART" id="SM00173">
    <property type="entry name" value="RAS"/>
    <property type="match status" value="1"/>
</dbReference>
<comment type="similarity">
    <text evidence="1">Belongs to the small GTPase superfamily. Rab family.</text>
</comment>